<comment type="caution">
    <text evidence="1">The sequence shown here is derived from an EMBL/GenBank/DDBJ whole genome shotgun (WGS) entry which is preliminary data.</text>
</comment>
<sequence>MVKVAGMGSRLVRGTAIGCGVAALVGGGVGFAVGEPVTPKDILPARALPADLCARIGDVANLLPKASSGPVTMTQGGTTTISCTAASSRAKVRAYTSASVNVTITAYGGLDAGAGNAPFTPSQVANRTFSRSTLKKYDENRPYPTKVGRTASGLAGESWSVHTLVQRADITVLVDYKANPVDADTAQKAALALADRAIWESKQ</sequence>
<name>A0A4R0HPN3_9ACTN</name>
<accession>A0A4R0HPN3</accession>
<proteinExistence type="predicted"/>
<organism evidence="1 2">
    <name type="scientific">Kribbella soli</name>
    <dbReference type="NCBI Taxonomy" id="1124743"/>
    <lineage>
        <taxon>Bacteria</taxon>
        <taxon>Bacillati</taxon>
        <taxon>Actinomycetota</taxon>
        <taxon>Actinomycetes</taxon>
        <taxon>Propionibacteriales</taxon>
        <taxon>Kribbellaceae</taxon>
        <taxon>Kribbella</taxon>
    </lineage>
</organism>
<gene>
    <name evidence="1" type="ORF">E0H45_12510</name>
</gene>
<evidence type="ECO:0000313" key="2">
    <source>
        <dbReference type="Proteomes" id="UP000292346"/>
    </source>
</evidence>
<evidence type="ECO:0008006" key="3">
    <source>
        <dbReference type="Google" id="ProtNLM"/>
    </source>
</evidence>
<keyword evidence="2" id="KW-1185">Reference proteome</keyword>
<dbReference type="AlphaFoldDB" id="A0A4R0HPN3"/>
<dbReference type="OrthoDB" id="3828356at2"/>
<dbReference type="EMBL" id="SJJZ01000001">
    <property type="protein sequence ID" value="TCC12014.1"/>
    <property type="molecule type" value="Genomic_DNA"/>
</dbReference>
<reference evidence="1 2" key="1">
    <citation type="submission" date="2019-02" db="EMBL/GenBank/DDBJ databases">
        <title>Kribbella capetownensis sp. nov. and Kribbella speibonae sp. nov., isolated from soil.</title>
        <authorList>
            <person name="Curtis S.M."/>
            <person name="Norton I."/>
            <person name="Everest G.J."/>
            <person name="Meyers P.R."/>
        </authorList>
    </citation>
    <scope>NUCLEOTIDE SEQUENCE [LARGE SCALE GENOMIC DNA]</scope>
    <source>
        <strain evidence="1 2">KCTC 29219</strain>
    </source>
</reference>
<dbReference type="Proteomes" id="UP000292346">
    <property type="component" value="Unassembled WGS sequence"/>
</dbReference>
<evidence type="ECO:0000313" key="1">
    <source>
        <dbReference type="EMBL" id="TCC12014.1"/>
    </source>
</evidence>
<protein>
    <recommendedName>
        <fullName evidence="3">DUF3558 domain-containing protein</fullName>
    </recommendedName>
</protein>